<dbReference type="RefSeq" id="WP_181860337.1">
    <property type="nucleotide sequence ID" value="NZ_QQBG01000021.1"/>
</dbReference>
<dbReference type="AlphaFoldDB" id="A0A369KHL7"/>
<protein>
    <submittedName>
        <fullName evidence="1">Uncharacterized protein</fullName>
    </submittedName>
</protein>
<proteinExistence type="predicted"/>
<accession>A0A369KHL7</accession>
<name>A0A369KHL7_9BACT</name>
<gene>
    <name evidence="1" type="ORF">HAT2_00604</name>
</gene>
<dbReference type="EMBL" id="QQBG01000021">
    <property type="protein sequence ID" value="RDB31293.1"/>
    <property type="molecule type" value="Genomic_DNA"/>
</dbReference>
<comment type="caution">
    <text evidence="1">The sequence shown here is derived from an EMBL/GenBank/DDBJ whole genome shotgun (WGS) entry which is preliminary data.</text>
</comment>
<keyword evidence="2" id="KW-1185">Reference proteome</keyword>
<feature type="non-terminal residue" evidence="1">
    <location>
        <position position="381"/>
    </location>
</feature>
<sequence>MAFPTTQSIGHQTDELCLVFDQTIRQRRSVSPFFKGLVPLLLLLTTTVEANRLPFQEGGVFYTESTYTLDGKQEPTLYLLQLFGIRLRYLSYSSEKSTALVRSISRMQYFPRYGCDEKWIVFSRMFLEIIRTQSWYSNGWALVGSIGLTSAGPYLEIKCSCLEETLQPMQQFYSQIKYNVFSKEEIEHQKQKEQSWIETTWSTLSVEREAEAIFLRATSIPHRTMEFHEYDLPLPIRHFYASYSQQLTCKDIQLFQRDWALSPLEVICIGNTHETKENLLKSIHLLVNAVPTRVHSSRLVSYCRFDLLGGLRADFFCPSSQAIQNVPLFLLCLGPITEYSIIAADLLARLLGNPLPGEPFLYQAGWTICSGCVLFILRVAP</sequence>
<dbReference type="Proteomes" id="UP000253816">
    <property type="component" value="Unassembled WGS sequence"/>
</dbReference>
<organism evidence="1 2">
    <name type="scientific">Candidatus Similichlamydia laticola</name>
    <dbReference type="NCBI Taxonomy" id="2170265"/>
    <lineage>
        <taxon>Bacteria</taxon>
        <taxon>Pseudomonadati</taxon>
        <taxon>Chlamydiota</taxon>
        <taxon>Chlamydiia</taxon>
        <taxon>Parachlamydiales</taxon>
        <taxon>Candidatus Parilichlamydiaceae</taxon>
        <taxon>Candidatus Similichlamydia</taxon>
    </lineage>
</organism>
<evidence type="ECO:0000313" key="1">
    <source>
        <dbReference type="EMBL" id="RDB31293.1"/>
    </source>
</evidence>
<reference evidence="1 2" key="1">
    <citation type="submission" date="2018-07" db="EMBL/GenBank/DDBJ databases">
        <title>Comparative genomics of the Candidatus Parilichlamydiaceae reveals evidence of convergent evolution and genome reduction in the phylum Chlamydiae.</title>
        <authorList>
            <person name="Taylor-Brown A."/>
            <person name="Polkinghorne A."/>
        </authorList>
    </citation>
    <scope>NUCLEOTIDE SEQUENCE [LARGE SCALE GENOMIC DNA]</scope>
    <source>
        <strain evidence="1 2">Hat2</strain>
    </source>
</reference>
<evidence type="ECO:0000313" key="2">
    <source>
        <dbReference type="Proteomes" id="UP000253816"/>
    </source>
</evidence>